<evidence type="ECO:0000256" key="2">
    <source>
        <dbReference type="ARBA" id="ARBA00005452"/>
    </source>
</evidence>
<dbReference type="PRINTS" id="PR00166">
    <property type="entry name" value="AROAAPRMEASE"/>
</dbReference>
<evidence type="ECO:0000256" key="3">
    <source>
        <dbReference type="ARBA" id="ARBA00022448"/>
    </source>
</evidence>
<reference evidence="11 13" key="1">
    <citation type="submission" date="2016-11" db="EMBL/GenBank/DDBJ databases">
        <title>Simultaneous identification of Haemophilus influenzae and Haemophilus haemolyticus using TaqMan real-time PCR.</title>
        <authorList>
            <person name="Price E.P."/>
            <person name="Sarovich D.S."/>
            <person name="Harris T.M."/>
            <person name="Spargo J.C."/>
            <person name="Nosworthy E."/>
            <person name="Beissbarth J."/>
            <person name="Chang A.B."/>
            <person name="Smith-Vaughan H.C."/>
        </authorList>
    </citation>
    <scope>NUCLEOTIDE SEQUENCE [LARGE SCALE GENOMIC DNA]</scope>
    <source>
        <strain evidence="11 13">60884 B Hi-2</strain>
    </source>
</reference>
<feature type="transmembrane region" description="Helical" evidence="10">
    <location>
        <begin position="279"/>
        <end position="301"/>
    </location>
</feature>
<evidence type="ECO:0000313" key="14">
    <source>
        <dbReference type="Proteomes" id="UP000253910"/>
    </source>
</evidence>
<evidence type="ECO:0000313" key="12">
    <source>
        <dbReference type="EMBL" id="RDE89891.1"/>
    </source>
</evidence>
<dbReference type="GO" id="GO:0015173">
    <property type="term" value="F:aromatic amino acid transmembrane transporter activity"/>
    <property type="evidence" value="ECO:0007669"/>
    <property type="project" value="UniProtKB-UniRule"/>
</dbReference>
<feature type="transmembrane region" description="Helical" evidence="10">
    <location>
        <begin position="150"/>
        <end position="168"/>
    </location>
</feature>
<name>A0A1R0E6D4_HAEPA</name>
<dbReference type="GO" id="GO:0005886">
    <property type="term" value="C:plasma membrane"/>
    <property type="evidence" value="ECO:0007669"/>
    <property type="project" value="UniProtKB-SubCell"/>
</dbReference>
<dbReference type="PANTHER" id="PTHR46997:SF2">
    <property type="entry name" value="TYROSINE-SPECIFIC TRANSPORT SYSTEM"/>
    <property type="match status" value="1"/>
</dbReference>
<accession>A0A1R0E6D4</accession>
<evidence type="ECO:0000256" key="6">
    <source>
        <dbReference type="ARBA" id="ARBA00022692"/>
    </source>
</evidence>
<dbReference type="EMBL" id="MPJJ01000011">
    <property type="protein sequence ID" value="OLV24948.1"/>
    <property type="molecule type" value="Genomic_DNA"/>
</dbReference>
<feature type="transmembrane region" description="Helical" evidence="10">
    <location>
        <begin position="76"/>
        <end position="100"/>
    </location>
</feature>
<comment type="caution">
    <text evidence="12">The sequence shown here is derived from an EMBL/GenBank/DDBJ whole genome shotgun (WGS) entry which is preliminary data.</text>
</comment>
<keyword evidence="5 10" id="KW-0997">Cell inner membrane</keyword>
<dbReference type="PROSITE" id="PS00594">
    <property type="entry name" value="AROMATIC_AA_PERMEASE_1"/>
    <property type="match status" value="1"/>
</dbReference>
<dbReference type="NCBIfam" id="TIGR00837">
    <property type="entry name" value="araaP"/>
    <property type="match status" value="1"/>
</dbReference>
<dbReference type="EMBL" id="QEPW01000014">
    <property type="protein sequence ID" value="RDE89891.1"/>
    <property type="molecule type" value="Genomic_DNA"/>
</dbReference>
<feature type="transmembrane region" description="Helical" evidence="10">
    <location>
        <begin position="120"/>
        <end position="138"/>
    </location>
</feature>
<dbReference type="GO" id="GO:0003333">
    <property type="term" value="P:amino acid transmembrane transport"/>
    <property type="evidence" value="ECO:0007669"/>
    <property type="project" value="InterPro"/>
</dbReference>
<proteinExistence type="inferred from homology"/>
<dbReference type="InterPro" id="IPR013061">
    <property type="entry name" value="Trp/try_permease_CS"/>
</dbReference>
<feature type="transmembrane region" description="Helical" evidence="10">
    <location>
        <begin position="180"/>
        <end position="198"/>
    </location>
</feature>
<sequence>MLKNKTFGSALIIAGTTIGAGMLAMPLTSAGIGFGYTVFLLVGLWALLVYSGLLFVEVYQTADRLNDGVATLAEKYFGITGRVLATFSLLILLYALSAAYITGGGSLLSGLPTAFGFESLSSELSIILFTVVLGAFVVVGTRGVDGATRILFIGKLIAFAFVLFMMLPKVSVDNLMALPLNYAFVISAAPIFFTSFGFHIIMGSVNSYLDGSVTQFRKAILIGTAIPLVAYLVWQLATHGVLSQNEFVQVLQADPTLNGLVNATRQITNSHIMGEIVRVFSALALITSFLGVMLGVFEGLGDLFKRYKLPHNRLTLTVAAFTPPLAFALYYPEGFIAALSYAGLLCAFYCLILPIGLAWKTRQANPNLPYRVIGGNVTLVIALVIGVAIMIVPFLIQAGYLPAVAG</sequence>
<dbReference type="Pfam" id="PF03222">
    <property type="entry name" value="Trp_Tyr_perm"/>
    <property type="match status" value="1"/>
</dbReference>
<gene>
    <name evidence="11" type="ORF">BSO15_08950</name>
    <name evidence="12" type="ORF">DPV87_08080</name>
</gene>
<keyword evidence="8 10" id="KW-1133">Transmembrane helix</keyword>
<dbReference type="InterPro" id="IPR018227">
    <property type="entry name" value="Amino_acid_transport_2"/>
</dbReference>
<feature type="transmembrane region" description="Helical" evidence="10">
    <location>
        <begin position="338"/>
        <end position="359"/>
    </location>
</feature>
<feature type="transmembrane region" description="Helical" evidence="10">
    <location>
        <begin position="33"/>
        <end position="56"/>
    </location>
</feature>
<dbReference type="AlphaFoldDB" id="A0A1R0E6D4"/>
<evidence type="ECO:0000256" key="9">
    <source>
        <dbReference type="ARBA" id="ARBA00023136"/>
    </source>
</evidence>
<keyword evidence="3 10" id="KW-0813">Transport</keyword>
<comment type="subcellular location">
    <subcellularLocation>
        <location evidence="1 10">Cell inner membrane</location>
        <topology evidence="1 10">Multi-pass membrane protein</topology>
    </subcellularLocation>
</comment>
<keyword evidence="7 10" id="KW-0029">Amino-acid transport</keyword>
<reference evidence="12 14" key="2">
    <citation type="submission" date="2018-05" db="EMBL/GenBank/DDBJ databases">
        <title>Draft Genome Sequences for a Diverse set of 7 Haemophilus Species.</title>
        <authorList>
            <person name="Nichols M."/>
            <person name="Topaz N."/>
            <person name="Wang X."/>
            <person name="Wang X."/>
            <person name="Boxrud D."/>
        </authorList>
    </citation>
    <scope>NUCLEOTIDE SEQUENCE [LARGE SCALE GENOMIC DNA]</scope>
    <source>
        <strain evidence="12 14">C2008001710</strain>
    </source>
</reference>
<protein>
    <recommendedName>
        <fullName evidence="10">Aromatic amino acid permease</fullName>
    </recommendedName>
</protein>
<comment type="similarity">
    <text evidence="2 10">Belongs to the amino acid/polyamine transporter 2 family. Mtr/TnaB/TyrP permease subfamily.</text>
</comment>
<evidence type="ECO:0000256" key="1">
    <source>
        <dbReference type="ARBA" id="ARBA00004429"/>
    </source>
</evidence>
<dbReference type="RefSeq" id="WP_075876134.1">
    <property type="nucleotide sequence ID" value="NZ_CABFLI010000021.1"/>
</dbReference>
<keyword evidence="6 10" id="KW-0812">Transmembrane</keyword>
<dbReference type="Gene3D" id="1.20.1740.10">
    <property type="entry name" value="Amino acid/polyamine transporter I"/>
    <property type="match status" value="1"/>
</dbReference>
<evidence type="ECO:0000256" key="5">
    <source>
        <dbReference type="ARBA" id="ARBA00022519"/>
    </source>
</evidence>
<dbReference type="InterPro" id="IPR013059">
    <property type="entry name" value="Trp_tyr_transpt"/>
</dbReference>
<evidence type="ECO:0000256" key="4">
    <source>
        <dbReference type="ARBA" id="ARBA00022475"/>
    </source>
</evidence>
<evidence type="ECO:0000256" key="10">
    <source>
        <dbReference type="RuleBase" id="RU367149"/>
    </source>
</evidence>
<dbReference type="PANTHER" id="PTHR46997">
    <property type="entry name" value="LOW AFFINITY TRYPTOPHAN PERMEASE-RELATED"/>
    <property type="match status" value="1"/>
</dbReference>
<feature type="transmembrane region" description="Helical" evidence="10">
    <location>
        <begin position="371"/>
        <end position="396"/>
    </location>
</feature>
<comment type="function">
    <text evidence="10">Involved in transporting aromatic amino acids across the cytoplasmic membrane.</text>
</comment>
<feature type="transmembrane region" description="Helical" evidence="10">
    <location>
        <begin position="219"/>
        <end position="237"/>
    </location>
</feature>
<organism evidence="12 14">
    <name type="scientific">Haemophilus parainfluenzae</name>
    <dbReference type="NCBI Taxonomy" id="729"/>
    <lineage>
        <taxon>Bacteria</taxon>
        <taxon>Pseudomonadati</taxon>
        <taxon>Pseudomonadota</taxon>
        <taxon>Gammaproteobacteria</taxon>
        <taxon>Pasteurellales</taxon>
        <taxon>Pasteurellaceae</taxon>
        <taxon>Haemophilus</taxon>
    </lineage>
</organism>
<dbReference type="Proteomes" id="UP000253910">
    <property type="component" value="Unassembled WGS sequence"/>
</dbReference>
<evidence type="ECO:0000313" key="11">
    <source>
        <dbReference type="EMBL" id="OLV24948.1"/>
    </source>
</evidence>
<feature type="transmembrane region" description="Helical" evidence="10">
    <location>
        <begin position="313"/>
        <end position="332"/>
    </location>
</feature>
<evidence type="ECO:0000256" key="7">
    <source>
        <dbReference type="ARBA" id="ARBA00022970"/>
    </source>
</evidence>
<keyword evidence="9 10" id="KW-0472">Membrane</keyword>
<evidence type="ECO:0000256" key="8">
    <source>
        <dbReference type="ARBA" id="ARBA00022989"/>
    </source>
</evidence>
<dbReference type="Proteomes" id="UP000242412">
    <property type="component" value="Unassembled WGS sequence"/>
</dbReference>
<evidence type="ECO:0000313" key="13">
    <source>
        <dbReference type="Proteomes" id="UP000242412"/>
    </source>
</evidence>
<keyword evidence="4 10" id="KW-1003">Cell membrane</keyword>
<feature type="transmembrane region" description="Helical" evidence="10">
    <location>
        <begin position="7"/>
        <end position="27"/>
    </location>
</feature>